<comment type="caution">
    <text evidence="1">The sequence shown here is derived from an EMBL/GenBank/DDBJ whole genome shotgun (WGS) entry which is preliminary data.</text>
</comment>
<dbReference type="RefSeq" id="WP_114512260.1">
    <property type="nucleotide sequence ID" value="NZ_QPMK01000016.1"/>
</dbReference>
<dbReference type="OrthoDB" id="8101392at2"/>
<accession>A0A369TID4</accession>
<dbReference type="AlphaFoldDB" id="A0A369TID4"/>
<name>A0A369TID4_9RHOB</name>
<dbReference type="EMBL" id="QPMK01000016">
    <property type="protein sequence ID" value="RDD65000.1"/>
    <property type="molecule type" value="Genomic_DNA"/>
</dbReference>
<dbReference type="Pfam" id="PF20137">
    <property type="entry name" value="BubE"/>
    <property type="match status" value="1"/>
</dbReference>
<organism evidence="1 2">
    <name type="scientific">Thalassococcus profundi</name>
    <dbReference type="NCBI Taxonomy" id="2282382"/>
    <lineage>
        <taxon>Bacteria</taxon>
        <taxon>Pseudomonadati</taxon>
        <taxon>Pseudomonadota</taxon>
        <taxon>Alphaproteobacteria</taxon>
        <taxon>Rhodobacterales</taxon>
        <taxon>Roseobacteraceae</taxon>
        <taxon>Thalassococcus</taxon>
    </lineage>
</organism>
<sequence>MIRAVHFSDIRDFREKRMAGSVHFTAPGDQGEGHLWFFCPCGCGLQQRILVGNGFKPAAIVSSWCWDGKSDSATLTPSVNIEGHWHGWLRGGYWESC</sequence>
<gene>
    <name evidence="1" type="ORF">DU478_17515</name>
</gene>
<dbReference type="Proteomes" id="UP000253977">
    <property type="component" value="Unassembled WGS sequence"/>
</dbReference>
<dbReference type="InterPro" id="IPR045384">
    <property type="entry name" value="DUF6527"/>
</dbReference>
<protein>
    <submittedName>
        <fullName evidence="1">Uncharacterized protein</fullName>
    </submittedName>
</protein>
<evidence type="ECO:0000313" key="2">
    <source>
        <dbReference type="Proteomes" id="UP000253977"/>
    </source>
</evidence>
<proteinExistence type="predicted"/>
<keyword evidence="2" id="KW-1185">Reference proteome</keyword>
<reference evidence="1 2" key="1">
    <citation type="submission" date="2018-07" db="EMBL/GenBank/DDBJ databases">
        <title>Thalassococcus profundi sp. nov., a marine bacterium isolated from deep seawater of Okinawa Trough.</title>
        <authorList>
            <person name="Yu M."/>
        </authorList>
    </citation>
    <scope>NUCLEOTIDE SEQUENCE [LARGE SCALE GENOMIC DNA]</scope>
    <source>
        <strain evidence="1 2">WRAS1</strain>
    </source>
</reference>
<evidence type="ECO:0000313" key="1">
    <source>
        <dbReference type="EMBL" id="RDD65000.1"/>
    </source>
</evidence>